<keyword evidence="2" id="KW-1185">Reference proteome</keyword>
<reference evidence="3" key="1">
    <citation type="submission" date="2025-08" db="UniProtKB">
        <authorList>
            <consortium name="RefSeq"/>
        </authorList>
    </citation>
    <scope>IDENTIFICATION</scope>
</reference>
<dbReference type="CTD" id="117418446"/>
<dbReference type="InterPro" id="IPR027885">
    <property type="entry name" value="UPF0728"/>
</dbReference>
<evidence type="ECO:0000256" key="1">
    <source>
        <dbReference type="ARBA" id="ARBA00009973"/>
    </source>
</evidence>
<dbReference type="PANTHER" id="PTHR28448:SF1">
    <property type="entry name" value="UPF0728 PROTEIN C10ORF53"/>
    <property type="match status" value="1"/>
</dbReference>
<dbReference type="PANTHER" id="PTHR28448">
    <property type="entry name" value="UPF0728 PROTEIN C10ORF53"/>
    <property type="match status" value="1"/>
</dbReference>
<organism evidence="2 3">
    <name type="scientific">Clupea harengus</name>
    <name type="common">Atlantic herring</name>
    <dbReference type="NCBI Taxonomy" id="7950"/>
    <lineage>
        <taxon>Eukaryota</taxon>
        <taxon>Metazoa</taxon>
        <taxon>Chordata</taxon>
        <taxon>Craniata</taxon>
        <taxon>Vertebrata</taxon>
        <taxon>Euteleostomi</taxon>
        <taxon>Actinopterygii</taxon>
        <taxon>Neopterygii</taxon>
        <taxon>Teleostei</taxon>
        <taxon>Clupei</taxon>
        <taxon>Clupeiformes</taxon>
        <taxon>Clupeoidei</taxon>
        <taxon>Clupeidae</taxon>
        <taxon>Clupea</taxon>
    </lineage>
</organism>
<dbReference type="Pfam" id="PF15092">
    <property type="entry name" value="UPF0728"/>
    <property type="match status" value="1"/>
</dbReference>
<proteinExistence type="inferred from homology"/>
<gene>
    <name evidence="3" type="primary">c13h10orf53</name>
</gene>
<name>A0A6P3WAF1_CLUHA</name>
<sequence length="92" mass="10294">MPVKSLVTVRYGPYDSCGIVDHRTFRLEGLQAALQENGHRCVLEKTLDWNKVELVVNGECVYVCNVKDLEFGGDGQLDHLCEEAVTNVRNAN</sequence>
<evidence type="ECO:0000313" key="2">
    <source>
        <dbReference type="Proteomes" id="UP000515152"/>
    </source>
</evidence>
<protein>
    <submittedName>
        <fullName evidence="3">UPF0728 protein C10orf53 homolog</fullName>
    </submittedName>
</protein>
<dbReference type="OrthoDB" id="10003460at2759"/>
<dbReference type="AlphaFoldDB" id="A0A6P3WAF1"/>
<evidence type="ECO:0000313" key="3">
    <source>
        <dbReference type="RefSeq" id="XP_012693539.1"/>
    </source>
</evidence>
<comment type="similarity">
    <text evidence="1">Belongs to the UPF0728 family.</text>
</comment>
<dbReference type="Proteomes" id="UP000515152">
    <property type="component" value="Chromosome 13"/>
</dbReference>
<dbReference type="RefSeq" id="XP_012693539.1">
    <property type="nucleotide sequence ID" value="XM_012838085.3"/>
</dbReference>
<dbReference type="GeneID" id="105909452"/>
<dbReference type="KEGG" id="char:105909452"/>
<accession>A0A6P3WAF1</accession>